<dbReference type="SUPFAM" id="SSF53448">
    <property type="entry name" value="Nucleotide-diphospho-sugar transferases"/>
    <property type="match status" value="1"/>
</dbReference>
<proteinExistence type="predicted"/>
<protein>
    <submittedName>
        <fullName evidence="1">Spore coat polysaccharide biosynthesis protein SpsF</fullName>
    </submittedName>
</protein>
<dbReference type="Pfam" id="PF02348">
    <property type="entry name" value="CTP_transf_3"/>
    <property type="match status" value="1"/>
</dbReference>
<dbReference type="EMBL" id="FQWX01000014">
    <property type="protein sequence ID" value="SHH00495.1"/>
    <property type="molecule type" value="Genomic_DNA"/>
</dbReference>
<dbReference type="STRING" id="1121321.SAMN04488530_11416"/>
<evidence type="ECO:0000313" key="2">
    <source>
        <dbReference type="Proteomes" id="UP000243255"/>
    </source>
</evidence>
<dbReference type="RefSeq" id="WP_073126001.1">
    <property type="nucleotide sequence ID" value="NZ_BAABCH010000020.1"/>
</dbReference>
<dbReference type="GO" id="GO:0005829">
    <property type="term" value="C:cytosol"/>
    <property type="evidence" value="ECO:0007669"/>
    <property type="project" value="TreeGrafter"/>
</dbReference>
<keyword evidence="2" id="KW-1185">Reference proteome</keyword>
<evidence type="ECO:0000313" key="1">
    <source>
        <dbReference type="EMBL" id="SHH00495.1"/>
    </source>
</evidence>
<dbReference type="Gene3D" id="3.90.550.10">
    <property type="entry name" value="Spore Coat Polysaccharide Biosynthesis Protein SpsA, Chain A"/>
    <property type="match status" value="1"/>
</dbReference>
<dbReference type="CDD" id="cd02518">
    <property type="entry name" value="GT2_SpsF"/>
    <property type="match status" value="1"/>
</dbReference>
<accession>A0A1M5PFH7</accession>
<sequence>MKIIAVIQARMGSTRLPGKVLKRLSDKTVIEHIVERLKKCNDLDEVIVATSLSAENKELINLLSKNNIKMFLGSEEDVLDRFVNTGQYYDADILVRVTGDNPLTCPVCIDKMIESHLSKKAHYTTMNNLPLGVGSEIVNMGTLIGIKKRKLECYHKEHVTLYIRENNMEFDTNLIEAPIGYNSPELRLTVDTIEDFELIQNIYRVLYRNNEIINIPEVIEYLKDNHEILNINRNVKQKGR</sequence>
<dbReference type="OrthoDB" id="9815559at2"/>
<dbReference type="Proteomes" id="UP000243255">
    <property type="component" value="Unassembled WGS sequence"/>
</dbReference>
<name>A0A1M5PFH7_9FIRM</name>
<dbReference type="InterPro" id="IPR029044">
    <property type="entry name" value="Nucleotide-diphossugar_trans"/>
</dbReference>
<dbReference type="AlphaFoldDB" id="A0A1M5PFH7"/>
<dbReference type="PANTHER" id="PTHR42866:SF1">
    <property type="entry name" value="SPORE COAT POLYSACCHARIDE BIOSYNTHESIS PROTEIN SPSF"/>
    <property type="match status" value="1"/>
</dbReference>
<reference evidence="2" key="1">
    <citation type="submission" date="2016-11" db="EMBL/GenBank/DDBJ databases">
        <authorList>
            <person name="Varghese N."/>
            <person name="Submissions S."/>
        </authorList>
    </citation>
    <scope>NUCLEOTIDE SEQUENCE [LARGE SCALE GENOMIC DNA]</scope>
    <source>
        <strain evidence="2">DSM 2635</strain>
    </source>
</reference>
<organism evidence="1 2">
    <name type="scientific">Asaccharospora irregularis DSM 2635</name>
    <dbReference type="NCBI Taxonomy" id="1121321"/>
    <lineage>
        <taxon>Bacteria</taxon>
        <taxon>Bacillati</taxon>
        <taxon>Bacillota</taxon>
        <taxon>Clostridia</taxon>
        <taxon>Peptostreptococcales</taxon>
        <taxon>Peptostreptococcaceae</taxon>
        <taxon>Asaccharospora</taxon>
    </lineage>
</organism>
<dbReference type="PANTHER" id="PTHR42866">
    <property type="entry name" value="3-DEOXY-MANNO-OCTULOSONATE CYTIDYLYLTRANSFERASE"/>
    <property type="match status" value="1"/>
</dbReference>
<gene>
    <name evidence="1" type="ORF">SAMN04488530_11416</name>
</gene>
<dbReference type="InterPro" id="IPR003329">
    <property type="entry name" value="Cytidylyl_trans"/>
</dbReference>